<accession>A0A0A0D676</accession>
<dbReference type="RefSeq" id="WP_034838304.1">
    <property type="nucleotide sequence ID" value="NZ_JANX01000168.1"/>
</dbReference>
<dbReference type="PANTHER" id="PTHR30092">
    <property type="entry name" value="INNER MEMBRANE PROTEIN CRED"/>
    <property type="match status" value="1"/>
</dbReference>
<organism evidence="3 4">
    <name type="scientific">Inquilinus limosus MP06</name>
    <dbReference type="NCBI Taxonomy" id="1398085"/>
    <lineage>
        <taxon>Bacteria</taxon>
        <taxon>Pseudomonadati</taxon>
        <taxon>Pseudomonadota</taxon>
        <taxon>Alphaproteobacteria</taxon>
        <taxon>Rhodospirillales</taxon>
        <taxon>Rhodospirillaceae</taxon>
        <taxon>Inquilinus</taxon>
    </lineage>
</organism>
<sequence>MGGPDAAGFAALSEARHEHRPRPPAAAWPPAPPRRSPALKVLAIVLLTVAFLLPVFLVYDVIGEREDRYREVVAEIGGSWGGPQRVIGPILVVPFRMPSEPRADGTPLPPLERQLVILPDRYMVEAKAAPETRKRGLFEAVVYTVDLALSGQFLIGDAAALAGPQATIDWSSATLYVGVADPRSIREGASLRWGDRDLPFQPGAPGELGQRLGAGMTLRVPGLSAEAAQTAIPFATTLRLNGSQRLDFLPLGRSTRVTAGSNWPDPSFDGAFLPVRSSIGPQGFTAEWELSYFGRGYPQAWVGGEGGYLSSVSASAFGVRFFQPVSAYQQTERSAKYGMLFIVFTFTLFFLFEAVARLRIHVFQYGLVGLSLCLFYLLLLSFAEQIGFAAAYGVGAAAVVAQIVLYCRPVLGTWKRSLVLGALLAILYGALYALMQLEDLALLLGTLGLFLALSGVMYVTRRIDWYAAAPGSGAELESAAPAAQGEPPAG</sequence>
<feature type="compositionally biased region" description="Pro residues" evidence="1">
    <location>
        <begin position="23"/>
        <end position="33"/>
    </location>
</feature>
<feature type="transmembrane region" description="Helical" evidence="2">
    <location>
        <begin position="441"/>
        <end position="459"/>
    </location>
</feature>
<keyword evidence="2" id="KW-0472">Membrane</keyword>
<dbReference type="NCBIfam" id="NF008712">
    <property type="entry name" value="PRK11715.1-1"/>
    <property type="match status" value="1"/>
</dbReference>
<dbReference type="Proteomes" id="UP000029995">
    <property type="component" value="Unassembled WGS sequence"/>
</dbReference>
<dbReference type="AlphaFoldDB" id="A0A0A0D676"/>
<evidence type="ECO:0000313" key="3">
    <source>
        <dbReference type="EMBL" id="KGM33580.1"/>
    </source>
</evidence>
<dbReference type="Pfam" id="PF06123">
    <property type="entry name" value="CreD"/>
    <property type="match status" value="1"/>
</dbReference>
<keyword evidence="2" id="KW-0812">Transmembrane</keyword>
<evidence type="ECO:0000256" key="1">
    <source>
        <dbReference type="SAM" id="MobiDB-lite"/>
    </source>
</evidence>
<reference evidence="3 4" key="1">
    <citation type="submission" date="2014-01" db="EMBL/GenBank/DDBJ databases">
        <title>Genome sequence determination for a cystic fibrosis isolate, Inquilinus limosus.</title>
        <authorList>
            <person name="Pino M."/>
            <person name="Di Conza J."/>
            <person name="Gutkind G."/>
        </authorList>
    </citation>
    <scope>NUCLEOTIDE SEQUENCE [LARGE SCALE GENOMIC DNA]</scope>
    <source>
        <strain evidence="3 4">MP06</strain>
    </source>
</reference>
<dbReference type="InterPro" id="IPR010364">
    <property type="entry name" value="Uncharacterised_IM_CreD"/>
</dbReference>
<feature type="transmembrane region" description="Helical" evidence="2">
    <location>
        <begin position="386"/>
        <end position="406"/>
    </location>
</feature>
<protein>
    <recommendedName>
        <fullName evidence="5">Cell envelope integrity protein CreD</fullName>
    </recommendedName>
</protein>
<comment type="caution">
    <text evidence="3">The sequence shown here is derived from an EMBL/GenBank/DDBJ whole genome shotgun (WGS) entry which is preliminary data.</text>
</comment>
<dbReference type="PANTHER" id="PTHR30092:SF0">
    <property type="entry name" value="INNER MEMBRANE PROTEIN CRED"/>
    <property type="match status" value="1"/>
</dbReference>
<dbReference type="EMBL" id="JANX01000168">
    <property type="protein sequence ID" value="KGM33580.1"/>
    <property type="molecule type" value="Genomic_DNA"/>
</dbReference>
<dbReference type="PIRSF" id="PIRSF004548">
    <property type="entry name" value="CreD"/>
    <property type="match status" value="1"/>
</dbReference>
<name>A0A0A0D676_9PROT</name>
<dbReference type="OrthoDB" id="9791851at2"/>
<feature type="transmembrane region" description="Helical" evidence="2">
    <location>
        <begin position="418"/>
        <end position="435"/>
    </location>
</feature>
<feature type="region of interest" description="Disordered" evidence="1">
    <location>
        <begin position="1"/>
        <end position="33"/>
    </location>
</feature>
<dbReference type="GO" id="GO:0005886">
    <property type="term" value="C:plasma membrane"/>
    <property type="evidence" value="ECO:0007669"/>
    <property type="project" value="TreeGrafter"/>
</dbReference>
<feature type="transmembrane region" description="Helical" evidence="2">
    <location>
        <begin position="337"/>
        <end position="355"/>
    </location>
</feature>
<gene>
    <name evidence="3" type="ORF">P409_15050</name>
</gene>
<evidence type="ECO:0008006" key="5">
    <source>
        <dbReference type="Google" id="ProtNLM"/>
    </source>
</evidence>
<proteinExistence type="predicted"/>
<evidence type="ECO:0000256" key="2">
    <source>
        <dbReference type="SAM" id="Phobius"/>
    </source>
</evidence>
<feature type="transmembrane region" description="Helical" evidence="2">
    <location>
        <begin position="362"/>
        <end position="380"/>
    </location>
</feature>
<feature type="transmembrane region" description="Helical" evidence="2">
    <location>
        <begin position="41"/>
        <end position="59"/>
    </location>
</feature>
<evidence type="ECO:0000313" key="4">
    <source>
        <dbReference type="Proteomes" id="UP000029995"/>
    </source>
</evidence>
<keyword evidence="2" id="KW-1133">Transmembrane helix</keyword>